<proteinExistence type="predicted"/>
<reference evidence="1" key="1">
    <citation type="submission" date="2023-11" db="EMBL/GenBank/DDBJ databases">
        <title>Gracilibacillus pellucida a moderately halophilic bacterium isolated from saline soil in Xinjiang province.</title>
        <authorList>
            <person name="Zhang Z."/>
            <person name="Tan F."/>
            <person name="Wang Y."/>
            <person name="Xia M."/>
        </authorList>
    </citation>
    <scope>NUCLEOTIDE SEQUENCE</scope>
    <source>
        <strain evidence="1">S3-1-1</strain>
    </source>
</reference>
<comment type="caution">
    <text evidence="1">The sequence shown here is derived from an EMBL/GenBank/DDBJ whole genome shotgun (WGS) entry which is preliminary data.</text>
</comment>
<sequence>MNKSSVSIKMTMEIRDHSDKDVNVVETTGQLMEKEDKAVLRFSETNENKDQTDSLITIQSDKVSIKRSGAVSMLQQLQRKQTTENVYRHQFGTMHMETWTDQIIYQPPVEKKKGKLFISYQTSLNGQDPRRHRLTIEVKKED</sequence>
<protein>
    <submittedName>
        <fullName evidence="1">DUF1934 domain-containing protein</fullName>
    </submittedName>
</protein>
<gene>
    <name evidence="1" type="ORF">SH601_03475</name>
</gene>
<dbReference type="Proteomes" id="UP001277972">
    <property type="component" value="Unassembled WGS sequence"/>
</dbReference>
<dbReference type="EMBL" id="JAWZSR010000002">
    <property type="protein sequence ID" value="MDX8045037.1"/>
    <property type="molecule type" value="Genomic_DNA"/>
</dbReference>
<organism evidence="1 2">
    <name type="scientific">Gracilibacillus pellucidus</name>
    <dbReference type="NCBI Taxonomy" id="3095368"/>
    <lineage>
        <taxon>Bacteria</taxon>
        <taxon>Bacillati</taxon>
        <taxon>Bacillota</taxon>
        <taxon>Bacilli</taxon>
        <taxon>Bacillales</taxon>
        <taxon>Bacillaceae</taxon>
        <taxon>Gracilibacillus</taxon>
    </lineage>
</organism>
<accession>A0ACC6M273</accession>
<keyword evidence="2" id="KW-1185">Reference proteome</keyword>
<name>A0ACC6M273_9BACI</name>
<evidence type="ECO:0000313" key="1">
    <source>
        <dbReference type="EMBL" id="MDX8045037.1"/>
    </source>
</evidence>
<evidence type="ECO:0000313" key="2">
    <source>
        <dbReference type="Proteomes" id="UP001277972"/>
    </source>
</evidence>